<feature type="transmembrane region" description="Helical" evidence="7">
    <location>
        <begin position="173"/>
        <end position="202"/>
    </location>
</feature>
<dbReference type="InterPro" id="IPR036259">
    <property type="entry name" value="MFS_trans_sf"/>
</dbReference>
<comment type="subcellular location">
    <subcellularLocation>
        <location evidence="1">Cell membrane</location>
        <topology evidence="1">Multi-pass membrane protein</topology>
    </subcellularLocation>
</comment>
<evidence type="ECO:0000313" key="8">
    <source>
        <dbReference type="EMBL" id="VBA39781.1"/>
    </source>
</evidence>
<dbReference type="EMBL" id="UPHP01000080">
    <property type="protein sequence ID" value="VBA39781.1"/>
    <property type="molecule type" value="Genomic_DNA"/>
</dbReference>
<dbReference type="Gene3D" id="1.20.1250.20">
    <property type="entry name" value="MFS general substrate transporter like domains"/>
    <property type="match status" value="1"/>
</dbReference>
<feature type="transmembrane region" description="Helical" evidence="7">
    <location>
        <begin position="35"/>
        <end position="59"/>
    </location>
</feature>
<organism evidence="8 9">
    <name type="scientific">Mycobacterium attenuatum</name>
    <dbReference type="NCBI Taxonomy" id="2341086"/>
    <lineage>
        <taxon>Bacteria</taxon>
        <taxon>Bacillati</taxon>
        <taxon>Actinomycetota</taxon>
        <taxon>Actinomycetes</taxon>
        <taxon>Mycobacteriales</taxon>
        <taxon>Mycobacteriaceae</taxon>
        <taxon>Mycobacterium</taxon>
    </lineage>
</organism>
<evidence type="ECO:0000256" key="2">
    <source>
        <dbReference type="ARBA" id="ARBA00022448"/>
    </source>
</evidence>
<keyword evidence="6 7" id="KW-0472">Membrane</keyword>
<protein>
    <submittedName>
        <fullName evidence="8">Multidrug resistance protein MdtG</fullName>
    </submittedName>
</protein>
<dbReference type="GO" id="GO:0005886">
    <property type="term" value="C:plasma membrane"/>
    <property type="evidence" value="ECO:0007669"/>
    <property type="project" value="UniProtKB-SubCell"/>
</dbReference>
<proteinExistence type="predicted"/>
<feature type="transmembrane region" description="Helical" evidence="7">
    <location>
        <begin position="65"/>
        <end position="87"/>
    </location>
</feature>
<dbReference type="InterPro" id="IPR011701">
    <property type="entry name" value="MFS"/>
</dbReference>
<dbReference type="InterPro" id="IPR050171">
    <property type="entry name" value="MFS_Transporters"/>
</dbReference>
<evidence type="ECO:0000256" key="7">
    <source>
        <dbReference type="SAM" id="Phobius"/>
    </source>
</evidence>
<dbReference type="PANTHER" id="PTHR23517:SF2">
    <property type="entry name" value="MULTIDRUG RESISTANCE PROTEIN MDTH"/>
    <property type="match status" value="1"/>
</dbReference>
<reference evidence="8 9" key="1">
    <citation type="submission" date="2018-09" db="EMBL/GenBank/DDBJ databases">
        <authorList>
            <person name="Tagini F."/>
        </authorList>
    </citation>
    <scope>NUCLEOTIDE SEQUENCE [LARGE SCALE GENOMIC DNA]</scope>
    <source>
        <strain evidence="8 9">MK136</strain>
    </source>
</reference>
<keyword evidence="4 7" id="KW-0812">Transmembrane</keyword>
<gene>
    <name evidence="8" type="primary">mdtG</name>
    <name evidence="8" type="ORF">LAUMK136_03161</name>
</gene>
<dbReference type="AlphaFoldDB" id="A0A498Q380"/>
<keyword evidence="3" id="KW-1003">Cell membrane</keyword>
<name>A0A498Q380_9MYCO</name>
<dbReference type="RefSeq" id="WP_023364675.1">
    <property type="nucleotide sequence ID" value="NZ_UPHP01000080.1"/>
</dbReference>
<feature type="transmembrane region" description="Helical" evidence="7">
    <location>
        <begin position="313"/>
        <end position="331"/>
    </location>
</feature>
<sequence length="457" mass="46658">MVGINRKGFSRGPAIRGGIHRLGAMLLPGSAAGRMLAISAGIDSLGTGLFFASFTLYFVGIVKIGAPQVALASTAAGILALFVPVPLGRLADRLGPGRLYIGLLVLRGLGYCCYAGVSGFKGFLVLTMVLTAADRASTPLQQSVVRALIGNQDGTRTMASIRGVRNVGLTAGFLVAAAAFATAAMSVFTVLFVANGVSFLVAAAMVWPTVSRTEAVAAPAPATAPTAGPTAGAAACPRSPFRDRWFVVFTIGNGVLWLHDSVLIVLLPIWVIKHTAVPAGWVPVFMAVNTVLTAVLQVYVARFANGAVAANRVLGLAGLLLISCCGFLAIGQAAPTAIAVVAVLTAVILLSVAENLHNVAAYELSAELSPEVASSRYLGAFSLAYTGQQVIGPAVMAVLMPVGLIGWPLLAGAFGAAVVVSRGAAGRCLAERAGAASRRPVGAHRFFRGLLSAACPA</sequence>
<evidence type="ECO:0000256" key="4">
    <source>
        <dbReference type="ARBA" id="ARBA00022692"/>
    </source>
</evidence>
<keyword evidence="2" id="KW-0813">Transport</keyword>
<evidence type="ECO:0000256" key="3">
    <source>
        <dbReference type="ARBA" id="ARBA00022475"/>
    </source>
</evidence>
<dbReference type="Pfam" id="PF07690">
    <property type="entry name" value="MFS_1"/>
    <property type="match status" value="1"/>
</dbReference>
<dbReference type="OrthoDB" id="6803299at2"/>
<dbReference type="Proteomes" id="UP000273307">
    <property type="component" value="Unassembled WGS sequence"/>
</dbReference>
<feature type="transmembrane region" description="Helical" evidence="7">
    <location>
        <begin position="245"/>
        <end position="272"/>
    </location>
</feature>
<dbReference type="GeneID" id="29701612"/>
<feature type="transmembrane region" description="Helical" evidence="7">
    <location>
        <begin position="337"/>
        <end position="356"/>
    </location>
</feature>
<dbReference type="GO" id="GO:0022857">
    <property type="term" value="F:transmembrane transporter activity"/>
    <property type="evidence" value="ECO:0007669"/>
    <property type="project" value="InterPro"/>
</dbReference>
<evidence type="ECO:0000256" key="6">
    <source>
        <dbReference type="ARBA" id="ARBA00023136"/>
    </source>
</evidence>
<dbReference type="SUPFAM" id="SSF103473">
    <property type="entry name" value="MFS general substrate transporter"/>
    <property type="match status" value="1"/>
</dbReference>
<dbReference type="PANTHER" id="PTHR23517">
    <property type="entry name" value="RESISTANCE PROTEIN MDTM, PUTATIVE-RELATED-RELATED"/>
    <property type="match status" value="1"/>
</dbReference>
<accession>A0A498Q380</accession>
<feature type="transmembrane region" description="Helical" evidence="7">
    <location>
        <begin position="405"/>
        <end position="425"/>
    </location>
</feature>
<evidence type="ECO:0000256" key="1">
    <source>
        <dbReference type="ARBA" id="ARBA00004651"/>
    </source>
</evidence>
<evidence type="ECO:0000256" key="5">
    <source>
        <dbReference type="ARBA" id="ARBA00022989"/>
    </source>
</evidence>
<feature type="transmembrane region" description="Helical" evidence="7">
    <location>
        <begin position="377"/>
        <end position="399"/>
    </location>
</feature>
<evidence type="ECO:0000313" key="9">
    <source>
        <dbReference type="Proteomes" id="UP000273307"/>
    </source>
</evidence>
<feature type="transmembrane region" description="Helical" evidence="7">
    <location>
        <begin position="278"/>
        <end position="301"/>
    </location>
</feature>
<feature type="transmembrane region" description="Helical" evidence="7">
    <location>
        <begin position="99"/>
        <end position="120"/>
    </location>
</feature>
<keyword evidence="9" id="KW-1185">Reference proteome</keyword>
<keyword evidence="5 7" id="KW-1133">Transmembrane helix</keyword>